<sequence>MRGHVMASPFRLSNRATDVRPCCKTQRIAQMLRQDESRSRLGVLLSKKTRMFPNMYCWTYELLSSVWVGPWNGLSMYRVGSSKRKENHKGKIYGQ</sequence>
<name>A0AAV4CBZ4_9GAST</name>
<dbReference type="Proteomes" id="UP000735302">
    <property type="component" value="Unassembled WGS sequence"/>
</dbReference>
<protein>
    <submittedName>
        <fullName evidence="1">Uncharacterized protein</fullName>
    </submittedName>
</protein>
<comment type="caution">
    <text evidence="1">The sequence shown here is derived from an EMBL/GenBank/DDBJ whole genome shotgun (WGS) entry which is preliminary data.</text>
</comment>
<evidence type="ECO:0000313" key="1">
    <source>
        <dbReference type="EMBL" id="GFO28629.1"/>
    </source>
</evidence>
<evidence type="ECO:0000313" key="2">
    <source>
        <dbReference type="Proteomes" id="UP000735302"/>
    </source>
</evidence>
<dbReference type="AlphaFoldDB" id="A0AAV4CBZ4"/>
<organism evidence="1 2">
    <name type="scientific">Plakobranchus ocellatus</name>
    <dbReference type="NCBI Taxonomy" id="259542"/>
    <lineage>
        <taxon>Eukaryota</taxon>
        <taxon>Metazoa</taxon>
        <taxon>Spiralia</taxon>
        <taxon>Lophotrochozoa</taxon>
        <taxon>Mollusca</taxon>
        <taxon>Gastropoda</taxon>
        <taxon>Heterobranchia</taxon>
        <taxon>Euthyneura</taxon>
        <taxon>Panpulmonata</taxon>
        <taxon>Sacoglossa</taxon>
        <taxon>Placobranchoidea</taxon>
        <taxon>Plakobranchidae</taxon>
        <taxon>Plakobranchus</taxon>
    </lineage>
</organism>
<accession>A0AAV4CBZ4</accession>
<dbReference type="EMBL" id="BLXT01006069">
    <property type="protein sequence ID" value="GFO28629.1"/>
    <property type="molecule type" value="Genomic_DNA"/>
</dbReference>
<gene>
    <name evidence="1" type="ORF">PoB_005513400</name>
</gene>
<proteinExistence type="predicted"/>
<reference evidence="1 2" key="1">
    <citation type="journal article" date="2021" name="Elife">
        <title>Chloroplast acquisition without the gene transfer in kleptoplastic sea slugs, Plakobranchus ocellatus.</title>
        <authorList>
            <person name="Maeda T."/>
            <person name="Takahashi S."/>
            <person name="Yoshida T."/>
            <person name="Shimamura S."/>
            <person name="Takaki Y."/>
            <person name="Nagai Y."/>
            <person name="Toyoda A."/>
            <person name="Suzuki Y."/>
            <person name="Arimoto A."/>
            <person name="Ishii H."/>
            <person name="Satoh N."/>
            <person name="Nishiyama T."/>
            <person name="Hasebe M."/>
            <person name="Maruyama T."/>
            <person name="Minagawa J."/>
            <person name="Obokata J."/>
            <person name="Shigenobu S."/>
        </authorList>
    </citation>
    <scope>NUCLEOTIDE SEQUENCE [LARGE SCALE GENOMIC DNA]</scope>
</reference>
<keyword evidence="2" id="KW-1185">Reference proteome</keyword>